<gene>
    <name evidence="4" type="ORF">RUA8715_02549</name>
</gene>
<evidence type="ECO:0000256" key="1">
    <source>
        <dbReference type="SAM" id="SignalP"/>
    </source>
</evidence>
<accession>A0A238KS49</accession>
<evidence type="ECO:0008006" key="6">
    <source>
        <dbReference type="Google" id="ProtNLM"/>
    </source>
</evidence>
<dbReference type="InterPro" id="IPR037050">
    <property type="entry name" value="DUF1254_sf"/>
</dbReference>
<keyword evidence="1" id="KW-0732">Signal</keyword>
<organism evidence="4 5">
    <name type="scientific">Ruegeria arenilitoris</name>
    <dbReference type="NCBI Taxonomy" id="1173585"/>
    <lineage>
        <taxon>Bacteria</taxon>
        <taxon>Pseudomonadati</taxon>
        <taxon>Pseudomonadota</taxon>
        <taxon>Alphaproteobacteria</taxon>
        <taxon>Rhodobacterales</taxon>
        <taxon>Roseobacteraceae</taxon>
        <taxon>Ruegeria</taxon>
    </lineage>
</organism>
<feature type="domain" description="DUF1254" evidence="3">
    <location>
        <begin position="106"/>
        <end position="222"/>
    </location>
</feature>
<feature type="chain" id="PRO_5013189743" description="DUF1254 domain-containing protein" evidence="1">
    <location>
        <begin position="21"/>
        <end position="497"/>
    </location>
</feature>
<reference evidence="5" key="1">
    <citation type="submission" date="2017-05" db="EMBL/GenBank/DDBJ databases">
        <authorList>
            <person name="Rodrigo-Torres L."/>
            <person name="Arahal R. D."/>
            <person name="Lucena T."/>
        </authorList>
    </citation>
    <scope>NUCLEOTIDE SEQUENCE [LARGE SCALE GENOMIC DNA]</scope>
    <source>
        <strain evidence="5">CECT 8715</strain>
    </source>
</reference>
<dbReference type="InterPro" id="IPR037049">
    <property type="entry name" value="DUF1214_C_sf"/>
</dbReference>
<evidence type="ECO:0000259" key="3">
    <source>
        <dbReference type="Pfam" id="PF06863"/>
    </source>
</evidence>
<dbReference type="SUPFAM" id="SSF160935">
    <property type="entry name" value="VPA0735-like"/>
    <property type="match status" value="1"/>
</dbReference>
<protein>
    <recommendedName>
        <fullName evidence="6">DUF1254 domain-containing protein</fullName>
    </recommendedName>
</protein>
<dbReference type="Gene3D" id="2.60.40.1610">
    <property type="entry name" value="Domain of unknown function DUF1254"/>
    <property type="match status" value="1"/>
</dbReference>
<feature type="signal peptide" evidence="1">
    <location>
        <begin position="1"/>
        <end position="20"/>
    </location>
</feature>
<feature type="domain" description="DUF1214" evidence="2">
    <location>
        <begin position="374"/>
        <end position="480"/>
    </location>
</feature>
<name>A0A238KS49_9RHOB</name>
<sequence>MKTKSLALLTALVLASQSPAQEYKAEVPDSIIVPDQVETRFGTLEYFDGLPTPDTAKLSYNALNFMRGMQVFMDGMPAASTYAMCHGLEEGAVVDPMKIGIFEDLYNARSLLLTPNTTTIYILNCTDLSEGPVVYDVPPGMLGFVNDAYMRYVTDIGNAGPDTGEGGKFLIVPPDYEGELPDDGYYIVEPPSYRNWFLLRAFYGEDGVGTAVDRVKETLRVYRWEDRDAPPDQEFVNLTDLQFNTIHANDFSFFEEMKAVVDSEAEGALPDELMGAMFSLGIRKGEPFEPDDELRLLLTEAVALGTAAAKSLNFAPRSRAPFYYDEGYWKTAFVGGNHEFQAGDVKILDARTLFHYYATGITPAMVAQKVGVGSQYALANRDSDGNYFDGSNTYSVTIPPNPPAQDYWSFVVYDTQTRSLLETDQKLAGVDSNQPTLEANEDGSYTVWFAPEAPEGKEGNWIQTMPGKSWSTVLRLYGPLEPWFDGSWRPGEIELMK</sequence>
<evidence type="ECO:0000313" key="4">
    <source>
        <dbReference type="EMBL" id="SMX44866.1"/>
    </source>
</evidence>
<dbReference type="Gene3D" id="1.10.3360.10">
    <property type="entry name" value="VPA0735-like domain"/>
    <property type="match status" value="1"/>
</dbReference>
<proteinExistence type="predicted"/>
<dbReference type="AlphaFoldDB" id="A0A238KS49"/>
<dbReference type="InterPro" id="IPR010621">
    <property type="entry name" value="DUF1214"/>
</dbReference>
<evidence type="ECO:0000259" key="2">
    <source>
        <dbReference type="Pfam" id="PF06742"/>
    </source>
</evidence>
<dbReference type="Pfam" id="PF06863">
    <property type="entry name" value="DUF1254"/>
    <property type="match status" value="1"/>
</dbReference>
<dbReference type="Pfam" id="PF06742">
    <property type="entry name" value="DUF1214"/>
    <property type="match status" value="1"/>
</dbReference>
<dbReference type="RefSeq" id="WP_217897902.1">
    <property type="nucleotide sequence ID" value="NZ_FXYG01000003.1"/>
</dbReference>
<dbReference type="EMBL" id="FXYG01000003">
    <property type="protein sequence ID" value="SMX44866.1"/>
    <property type="molecule type" value="Genomic_DNA"/>
</dbReference>
<dbReference type="Proteomes" id="UP000202485">
    <property type="component" value="Unassembled WGS sequence"/>
</dbReference>
<dbReference type="PANTHER" id="PTHR36509">
    <property type="entry name" value="BLL3101 PROTEIN"/>
    <property type="match status" value="1"/>
</dbReference>
<dbReference type="Gene3D" id="2.60.120.600">
    <property type="entry name" value="Domain of unknown function DUF1214, C-terminal domain"/>
    <property type="match status" value="1"/>
</dbReference>
<dbReference type="InterPro" id="IPR010679">
    <property type="entry name" value="DUF1254"/>
</dbReference>
<dbReference type="PANTHER" id="PTHR36509:SF3">
    <property type="entry name" value="SIGNAL PEPTIDE PROTEIN"/>
    <property type="match status" value="1"/>
</dbReference>
<keyword evidence="5" id="KW-1185">Reference proteome</keyword>
<evidence type="ECO:0000313" key="5">
    <source>
        <dbReference type="Proteomes" id="UP000202485"/>
    </source>
</evidence>